<dbReference type="OrthoDB" id="6478931at2759"/>
<keyword evidence="1" id="KW-0472">Membrane</keyword>
<keyword evidence="1" id="KW-0812">Transmembrane</keyword>
<feature type="transmembrane region" description="Helical" evidence="1">
    <location>
        <begin position="30"/>
        <end position="52"/>
    </location>
</feature>
<organism evidence="2">
    <name type="scientific">Medioppia subpectinata</name>
    <dbReference type="NCBI Taxonomy" id="1979941"/>
    <lineage>
        <taxon>Eukaryota</taxon>
        <taxon>Metazoa</taxon>
        <taxon>Ecdysozoa</taxon>
        <taxon>Arthropoda</taxon>
        <taxon>Chelicerata</taxon>
        <taxon>Arachnida</taxon>
        <taxon>Acari</taxon>
        <taxon>Acariformes</taxon>
        <taxon>Sarcoptiformes</taxon>
        <taxon>Oribatida</taxon>
        <taxon>Brachypylina</taxon>
        <taxon>Oppioidea</taxon>
        <taxon>Oppiidae</taxon>
        <taxon>Medioppia</taxon>
    </lineage>
</organism>
<dbReference type="AlphaFoldDB" id="A0A7R9KE61"/>
<name>A0A7R9KE61_9ACAR</name>
<proteinExistence type="predicted"/>
<dbReference type="EMBL" id="OC855198">
    <property type="protein sequence ID" value="CAD7621468.1"/>
    <property type="molecule type" value="Genomic_DNA"/>
</dbReference>
<accession>A0A7R9KE61</accession>
<sequence length="230" mass="25659">MSSYFFLVAQMCFTLFQALFTTNPVLVRIVMFVIACECAYFLTTISISASLLSNTKINEDMAHASYSRLIRVTFDKYPVELQIQLRMFIQRLSGPTIGFYCLDLFEITYTTYASIVAALGQNFLLIVDFVRSYAEVGREDDNIEYAFSQLTDAVFNTTLSAISLVGFAETTEMITRGATFPLGILSGTSVLFERKNSYLVIMCAITDLASINANLIPTQFLGPAPNGRYV</sequence>
<feature type="non-terminal residue" evidence="2">
    <location>
        <position position="230"/>
    </location>
</feature>
<keyword evidence="1" id="KW-1133">Transmembrane helix</keyword>
<protein>
    <submittedName>
        <fullName evidence="2">Uncharacterized protein</fullName>
    </submittedName>
</protein>
<reference evidence="2" key="1">
    <citation type="submission" date="2020-11" db="EMBL/GenBank/DDBJ databases">
        <authorList>
            <person name="Tran Van P."/>
        </authorList>
    </citation>
    <scope>NUCLEOTIDE SEQUENCE</scope>
</reference>
<dbReference type="Proteomes" id="UP000759131">
    <property type="component" value="Unassembled WGS sequence"/>
</dbReference>
<keyword evidence="3" id="KW-1185">Reference proteome</keyword>
<dbReference type="EMBL" id="CAJPIZ010000623">
    <property type="protein sequence ID" value="CAG2101898.1"/>
    <property type="molecule type" value="Genomic_DNA"/>
</dbReference>
<evidence type="ECO:0000313" key="2">
    <source>
        <dbReference type="EMBL" id="CAD7621468.1"/>
    </source>
</evidence>
<gene>
    <name evidence="2" type="ORF">OSB1V03_LOCUS1939</name>
</gene>
<evidence type="ECO:0000313" key="3">
    <source>
        <dbReference type="Proteomes" id="UP000759131"/>
    </source>
</evidence>
<evidence type="ECO:0000256" key="1">
    <source>
        <dbReference type="SAM" id="Phobius"/>
    </source>
</evidence>